<dbReference type="PANTHER" id="PTHR12259:SF1">
    <property type="entry name" value="GH21964P"/>
    <property type="match status" value="1"/>
</dbReference>
<dbReference type="InterPro" id="IPR056814">
    <property type="entry name" value="GIPC1-3_GH1"/>
</dbReference>
<protein>
    <submittedName>
        <fullName evidence="4">WS_DGAT_C domain-containing protein</fullName>
    </submittedName>
</protein>
<reference evidence="2 3" key="2">
    <citation type="submission" date="2018-11" db="EMBL/GenBank/DDBJ databases">
        <authorList>
            <consortium name="Pathogen Informatics"/>
        </authorList>
    </citation>
    <scope>NUCLEOTIDE SEQUENCE [LARGE SCALE GENOMIC DNA]</scope>
    <source>
        <strain evidence="2 3">Costa Rica</strain>
    </source>
</reference>
<organism evidence="4">
    <name type="scientific">Angiostrongylus costaricensis</name>
    <name type="common">Nematode worm</name>
    <dbReference type="NCBI Taxonomy" id="334426"/>
    <lineage>
        <taxon>Eukaryota</taxon>
        <taxon>Metazoa</taxon>
        <taxon>Ecdysozoa</taxon>
        <taxon>Nematoda</taxon>
        <taxon>Chromadorea</taxon>
        <taxon>Rhabditida</taxon>
        <taxon>Rhabditina</taxon>
        <taxon>Rhabditomorpha</taxon>
        <taxon>Strongyloidea</taxon>
        <taxon>Metastrongylidae</taxon>
        <taxon>Angiostrongylus</taxon>
    </lineage>
</organism>
<feature type="domain" description="GIPC1-3 GH1" evidence="1">
    <location>
        <begin position="39"/>
        <end position="100"/>
    </location>
</feature>
<sequence>MDSRMLSRVSSTLSSDSVADLFPFDSEIFVDTGPNDVSKAHGSPPAVIYNFISIGEWFLSIADCFNISADGIIFCTVSTFKIDMEKLFLGNLGCSNMVFAHIKAQAIEVELTKTEGLFGLSIASRSIASSKKNVNDGMQTLRFNAKGGVMIEEGGVDKEMIGRLDEILDSVL</sequence>
<dbReference type="InterPro" id="IPR017379">
    <property type="entry name" value="GIPC1/2/3"/>
</dbReference>
<evidence type="ECO:0000313" key="2">
    <source>
        <dbReference type="EMBL" id="VDM53541.1"/>
    </source>
</evidence>
<reference evidence="4" key="1">
    <citation type="submission" date="2017-02" db="UniProtKB">
        <authorList>
            <consortium name="WormBaseParasite"/>
        </authorList>
    </citation>
    <scope>IDENTIFICATION</scope>
</reference>
<dbReference type="PANTHER" id="PTHR12259">
    <property type="entry name" value="RGS-GAIP INTERACTING PROTEIN GIPC"/>
    <property type="match status" value="1"/>
</dbReference>
<dbReference type="EMBL" id="UYYA01000333">
    <property type="protein sequence ID" value="VDM53541.1"/>
    <property type="molecule type" value="Genomic_DNA"/>
</dbReference>
<name>A0A0R3PDE9_ANGCS</name>
<accession>A0A0R3PDE9</accession>
<dbReference type="Pfam" id="PF25083">
    <property type="entry name" value="GIPC1_GH1"/>
    <property type="match status" value="1"/>
</dbReference>
<keyword evidence="3" id="KW-1185">Reference proteome</keyword>
<dbReference type="Proteomes" id="UP000267027">
    <property type="component" value="Unassembled WGS sequence"/>
</dbReference>
<gene>
    <name evidence="2" type="ORF">ACOC_LOCUS1956</name>
</gene>
<evidence type="ECO:0000313" key="4">
    <source>
        <dbReference type="WBParaSite" id="ACOC_0000195501-mRNA-1"/>
    </source>
</evidence>
<dbReference type="OrthoDB" id="6509831at2759"/>
<dbReference type="AlphaFoldDB" id="A0A0R3PDE9"/>
<evidence type="ECO:0000259" key="1">
    <source>
        <dbReference type="Pfam" id="PF25083"/>
    </source>
</evidence>
<proteinExistence type="predicted"/>
<dbReference type="STRING" id="334426.A0A0R3PDE9"/>
<evidence type="ECO:0000313" key="3">
    <source>
        <dbReference type="Proteomes" id="UP000267027"/>
    </source>
</evidence>
<dbReference type="WBParaSite" id="ACOC_0000195501-mRNA-1">
    <property type="protein sequence ID" value="ACOC_0000195501-mRNA-1"/>
    <property type="gene ID" value="ACOC_0000195501"/>
</dbReference>